<evidence type="ECO:0000259" key="5">
    <source>
        <dbReference type="PROSITE" id="PS50977"/>
    </source>
</evidence>
<dbReference type="GO" id="GO:0045892">
    <property type="term" value="P:negative regulation of DNA-templated transcription"/>
    <property type="evidence" value="ECO:0007669"/>
    <property type="project" value="InterPro"/>
</dbReference>
<dbReference type="InterPro" id="IPR036271">
    <property type="entry name" value="Tet_transcr_reg_TetR-rel_C_sf"/>
</dbReference>
<dbReference type="GO" id="GO:0003700">
    <property type="term" value="F:DNA-binding transcription factor activity"/>
    <property type="evidence" value="ECO:0007669"/>
    <property type="project" value="TreeGrafter"/>
</dbReference>
<dbReference type="InterPro" id="IPR001647">
    <property type="entry name" value="HTH_TetR"/>
</dbReference>
<dbReference type="Pfam" id="PF02909">
    <property type="entry name" value="TetR_C_1"/>
    <property type="match status" value="1"/>
</dbReference>
<feature type="DNA-binding region" description="H-T-H motif" evidence="4">
    <location>
        <begin position="57"/>
        <end position="76"/>
    </location>
</feature>
<feature type="domain" description="HTH tetR-type" evidence="5">
    <location>
        <begin position="34"/>
        <end position="94"/>
    </location>
</feature>
<organism evidence="6 7">
    <name type="scientific">Dactylosporangium aurantiacum</name>
    <dbReference type="NCBI Taxonomy" id="35754"/>
    <lineage>
        <taxon>Bacteria</taxon>
        <taxon>Bacillati</taxon>
        <taxon>Actinomycetota</taxon>
        <taxon>Actinomycetes</taxon>
        <taxon>Micromonosporales</taxon>
        <taxon>Micromonosporaceae</taxon>
        <taxon>Dactylosporangium</taxon>
    </lineage>
</organism>
<dbReference type="AlphaFoldDB" id="A0A9Q9IAK2"/>
<dbReference type="Gene3D" id="1.10.10.60">
    <property type="entry name" value="Homeodomain-like"/>
    <property type="match status" value="1"/>
</dbReference>
<accession>A0A9Q9IAK2</accession>
<gene>
    <name evidence="6" type="ORF">Daura_32770</name>
</gene>
<proteinExistence type="predicted"/>
<dbReference type="GO" id="GO:0000976">
    <property type="term" value="F:transcription cis-regulatory region binding"/>
    <property type="evidence" value="ECO:0007669"/>
    <property type="project" value="TreeGrafter"/>
</dbReference>
<keyword evidence="7" id="KW-1185">Reference proteome</keyword>
<reference evidence="6" key="1">
    <citation type="submission" date="2021-04" db="EMBL/GenBank/DDBJ databases">
        <title>Dactylosporangium aurantiacum NRRL B-8018 full assembly.</title>
        <authorList>
            <person name="Hartkoorn R.C."/>
            <person name="Beaudoing E."/>
            <person name="Hot D."/>
        </authorList>
    </citation>
    <scope>NUCLEOTIDE SEQUENCE</scope>
    <source>
        <strain evidence="6">NRRL B-8018</strain>
    </source>
</reference>
<keyword evidence="1" id="KW-0805">Transcription regulation</keyword>
<dbReference type="Proteomes" id="UP001058003">
    <property type="component" value="Chromosome"/>
</dbReference>
<evidence type="ECO:0000256" key="2">
    <source>
        <dbReference type="ARBA" id="ARBA00023125"/>
    </source>
</evidence>
<dbReference type="InterPro" id="IPR004111">
    <property type="entry name" value="Repressor_TetR_C"/>
</dbReference>
<dbReference type="RefSeq" id="WP_033359193.1">
    <property type="nucleotide sequence ID" value="NZ_CP073767.1"/>
</dbReference>
<dbReference type="SUPFAM" id="SSF48498">
    <property type="entry name" value="Tetracyclin repressor-like, C-terminal domain"/>
    <property type="match status" value="1"/>
</dbReference>
<evidence type="ECO:0000256" key="4">
    <source>
        <dbReference type="PROSITE-ProRule" id="PRU00335"/>
    </source>
</evidence>
<dbReference type="InterPro" id="IPR009057">
    <property type="entry name" value="Homeodomain-like_sf"/>
</dbReference>
<dbReference type="EMBL" id="CP073767">
    <property type="protein sequence ID" value="UWZ51501.1"/>
    <property type="molecule type" value="Genomic_DNA"/>
</dbReference>
<protein>
    <submittedName>
        <fullName evidence="6">TetR/AcrR family transcriptional regulator C-terminal domain-containing protein</fullName>
    </submittedName>
</protein>
<sequence length="246" mass="26819">MARTSGPKQPRDMAAALALLWDETERPTRGPKPSLDPRRIADAAVAIADADGLDAVSMARVAGVFNLSGMALYRYVPGRDELVALMVEAILTDRPDLSGAGNDWRAQLTAWARQSWAVHQAHPWLLPATAMRRQAMGPHQIGWMDAAIAALQPTGLTAAQQHQVFLLVAGLVRNLAQQQLDFDEAHAREWSRLNGELLARHADRFPALTKAILDGAFTPIEDPLAFGLDRLFDGVQALIDRARTPG</sequence>
<keyword evidence="2 4" id="KW-0238">DNA-binding</keyword>
<dbReference type="KEGG" id="daur:Daura_32770"/>
<dbReference type="Gene3D" id="1.10.357.10">
    <property type="entry name" value="Tetracycline Repressor, domain 2"/>
    <property type="match status" value="1"/>
</dbReference>
<dbReference type="InterPro" id="IPR050109">
    <property type="entry name" value="HTH-type_TetR-like_transc_reg"/>
</dbReference>
<name>A0A9Q9IAK2_9ACTN</name>
<dbReference type="PANTHER" id="PTHR30055">
    <property type="entry name" value="HTH-TYPE TRANSCRIPTIONAL REGULATOR RUTR"/>
    <property type="match status" value="1"/>
</dbReference>
<keyword evidence="3" id="KW-0804">Transcription</keyword>
<evidence type="ECO:0000256" key="1">
    <source>
        <dbReference type="ARBA" id="ARBA00023015"/>
    </source>
</evidence>
<dbReference type="SUPFAM" id="SSF46689">
    <property type="entry name" value="Homeodomain-like"/>
    <property type="match status" value="1"/>
</dbReference>
<dbReference type="PROSITE" id="PS50977">
    <property type="entry name" value="HTH_TETR_2"/>
    <property type="match status" value="1"/>
</dbReference>
<evidence type="ECO:0000313" key="7">
    <source>
        <dbReference type="Proteomes" id="UP001058003"/>
    </source>
</evidence>
<evidence type="ECO:0000313" key="6">
    <source>
        <dbReference type="EMBL" id="UWZ51501.1"/>
    </source>
</evidence>
<evidence type="ECO:0000256" key="3">
    <source>
        <dbReference type="ARBA" id="ARBA00023163"/>
    </source>
</evidence>
<dbReference type="PANTHER" id="PTHR30055:SF151">
    <property type="entry name" value="TRANSCRIPTIONAL REGULATORY PROTEIN"/>
    <property type="match status" value="1"/>
</dbReference>